<keyword evidence="3" id="KW-1185">Reference proteome</keyword>
<organism evidence="2 3">
    <name type="scientific">Caerostris extrusa</name>
    <name type="common">Bark spider</name>
    <name type="synonym">Caerostris bankana</name>
    <dbReference type="NCBI Taxonomy" id="172846"/>
    <lineage>
        <taxon>Eukaryota</taxon>
        <taxon>Metazoa</taxon>
        <taxon>Ecdysozoa</taxon>
        <taxon>Arthropoda</taxon>
        <taxon>Chelicerata</taxon>
        <taxon>Arachnida</taxon>
        <taxon>Araneae</taxon>
        <taxon>Araneomorphae</taxon>
        <taxon>Entelegynae</taxon>
        <taxon>Araneoidea</taxon>
        <taxon>Araneidae</taxon>
        <taxon>Caerostris</taxon>
    </lineage>
</organism>
<proteinExistence type="predicted"/>
<gene>
    <name evidence="2" type="ORF">CEXT_323231</name>
</gene>
<name>A0AAV4N2I4_CAEEX</name>
<reference evidence="2 3" key="1">
    <citation type="submission" date="2021-06" db="EMBL/GenBank/DDBJ databases">
        <title>Caerostris extrusa draft genome.</title>
        <authorList>
            <person name="Kono N."/>
            <person name="Arakawa K."/>
        </authorList>
    </citation>
    <scope>NUCLEOTIDE SEQUENCE [LARGE SCALE GENOMIC DNA]</scope>
</reference>
<evidence type="ECO:0000313" key="2">
    <source>
        <dbReference type="EMBL" id="GIX78631.1"/>
    </source>
</evidence>
<evidence type="ECO:0000256" key="1">
    <source>
        <dbReference type="SAM" id="SignalP"/>
    </source>
</evidence>
<protein>
    <submittedName>
        <fullName evidence="2">Uncharacterized protein</fullName>
    </submittedName>
</protein>
<dbReference type="Proteomes" id="UP001054945">
    <property type="component" value="Unassembled WGS sequence"/>
</dbReference>
<dbReference type="AlphaFoldDB" id="A0AAV4N2I4"/>
<evidence type="ECO:0000313" key="3">
    <source>
        <dbReference type="Proteomes" id="UP001054945"/>
    </source>
</evidence>
<comment type="caution">
    <text evidence="2">The sequence shown here is derived from an EMBL/GenBank/DDBJ whole genome shotgun (WGS) entry which is preliminary data.</text>
</comment>
<keyword evidence="1" id="KW-0732">Signal</keyword>
<accession>A0AAV4N2I4</accession>
<sequence length="79" mass="8788">MVGQLFFFPCSMSLVAFQIYESMGPSKEMPCPACSGGEEELDNVKDLSGMRSSHCLCRWTGIMGRLFLTGIERGHQFGF</sequence>
<feature type="chain" id="PRO_5043741560" evidence="1">
    <location>
        <begin position="17"/>
        <end position="79"/>
    </location>
</feature>
<dbReference type="EMBL" id="BPLR01020429">
    <property type="protein sequence ID" value="GIX78631.1"/>
    <property type="molecule type" value="Genomic_DNA"/>
</dbReference>
<feature type="signal peptide" evidence="1">
    <location>
        <begin position="1"/>
        <end position="16"/>
    </location>
</feature>